<reference evidence="2 3" key="1">
    <citation type="submission" date="2024-03" db="EMBL/GenBank/DDBJ databases">
        <title>Novel species of the genus Variovorax.</title>
        <authorList>
            <person name="Liu Q."/>
            <person name="Xin Y.-H."/>
        </authorList>
    </citation>
    <scope>NUCLEOTIDE SEQUENCE [LARGE SCALE GENOMIC DNA]</scope>
    <source>
        <strain evidence="2 3">KACC 18901</strain>
    </source>
</reference>
<dbReference type="Pfam" id="PF18538">
    <property type="entry name" value="DUF5624"/>
    <property type="match status" value="1"/>
</dbReference>
<name>A0ABU8X449_9BURK</name>
<evidence type="ECO:0000313" key="2">
    <source>
        <dbReference type="EMBL" id="MEJ8854429.1"/>
    </source>
</evidence>
<accession>A0ABU8X449</accession>
<feature type="domain" description="DUF5624" evidence="1">
    <location>
        <begin position="66"/>
        <end position="192"/>
    </location>
</feature>
<evidence type="ECO:0000313" key="3">
    <source>
        <dbReference type="Proteomes" id="UP001367030"/>
    </source>
</evidence>
<sequence length="384" mass="40307">MDTPSPFVQLFTAYAGQGDSIGAHLSRQVAAEAAAAPLVLVTGTTIALFRGNGQPPELLDTRFGARGFTELAGISHIGPALGSIVAMAEAGNATWQGDAQRLAAQIAAVQEANTVAFWAGVGVPSWAPHLEGLQRMVAYACDLTLSWLASLEGDPSRCTFDALVGDVLEVRSERFPVPFNHVMLATFCLTALNGTQSTLSFLRGLRIDWAQALVVLTAGNGGATAALTRCTNHLVDALIVASRGAVRQDRMFIIPTAPTSTQPADWAASEARLRGLWATTYARTQLAGRMFPGYPRFAPGECPECTATPATRTVSAPPRVASAGDLWSFVARLRFVMEDPTQLLSSVVASYVIGQLAGGTKPEDVPIPGLTGVTYPPRAGTGSA</sequence>
<evidence type="ECO:0000259" key="1">
    <source>
        <dbReference type="Pfam" id="PF18538"/>
    </source>
</evidence>
<dbReference type="EMBL" id="JBBKZS010000002">
    <property type="protein sequence ID" value="MEJ8854429.1"/>
    <property type="molecule type" value="Genomic_DNA"/>
</dbReference>
<dbReference type="InterPro" id="IPR041132">
    <property type="entry name" value="DUF5624"/>
</dbReference>
<gene>
    <name evidence="2" type="ORF">WKW79_07610</name>
</gene>
<comment type="caution">
    <text evidence="2">The sequence shown here is derived from an EMBL/GenBank/DDBJ whole genome shotgun (WGS) entry which is preliminary data.</text>
</comment>
<organism evidence="2 3">
    <name type="scientific">Variovorax robiniae</name>
    <dbReference type="NCBI Taxonomy" id="1836199"/>
    <lineage>
        <taxon>Bacteria</taxon>
        <taxon>Pseudomonadati</taxon>
        <taxon>Pseudomonadota</taxon>
        <taxon>Betaproteobacteria</taxon>
        <taxon>Burkholderiales</taxon>
        <taxon>Comamonadaceae</taxon>
        <taxon>Variovorax</taxon>
    </lineage>
</organism>
<protein>
    <submittedName>
        <fullName evidence="2">DUF5624 domain-containing protein</fullName>
    </submittedName>
</protein>
<keyword evidence="3" id="KW-1185">Reference proteome</keyword>
<proteinExistence type="predicted"/>
<dbReference type="RefSeq" id="WP_340334487.1">
    <property type="nucleotide sequence ID" value="NZ_JBBKZS010000002.1"/>
</dbReference>
<dbReference type="Proteomes" id="UP001367030">
    <property type="component" value="Unassembled WGS sequence"/>
</dbReference>